<evidence type="ECO:0000313" key="1">
    <source>
        <dbReference type="EMBL" id="KAI4344683.1"/>
    </source>
</evidence>
<accession>A0ACB9P8C3</accession>
<organism evidence="1 2">
    <name type="scientific">Bauhinia variegata</name>
    <name type="common">Purple orchid tree</name>
    <name type="synonym">Phanera variegata</name>
    <dbReference type="NCBI Taxonomy" id="167791"/>
    <lineage>
        <taxon>Eukaryota</taxon>
        <taxon>Viridiplantae</taxon>
        <taxon>Streptophyta</taxon>
        <taxon>Embryophyta</taxon>
        <taxon>Tracheophyta</taxon>
        <taxon>Spermatophyta</taxon>
        <taxon>Magnoliopsida</taxon>
        <taxon>eudicotyledons</taxon>
        <taxon>Gunneridae</taxon>
        <taxon>Pentapetalae</taxon>
        <taxon>rosids</taxon>
        <taxon>fabids</taxon>
        <taxon>Fabales</taxon>
        <taxon>Fabaceae</taxon>
        <taxon>Cercidoideae</taxon>
        <taxon>Cercideae</taxon>
        <taxon>Bauhiniinae</taxon>
        <taxon>Bauhinia</taxon>
    </lineage>
</organism>
<dbReference type="EMBL" id="CM039430">
    <property type="protein sequence ID" value="KAI4344683.1"/>
    <property type="molecule type" value="Genomic_DNA"/>
</dbReference>
<sequence length="426" mass="47513">MDEVDAKDVEYQPVKESRLGGFKATYFIFVMMFLDSIGFVANMASLVLYFMKILHFDLSGASTTTTNFLGTTFLLTIVGGLISDSYMNRLNTCLLFGVIQLLGYLLLVIQSHYPKLQPAACGKTECVHGSKALLFYSSIYLLALGGGGMRGSVPALGADQFDEKKPEERKHIASFFNWLLLSIVIGACIGVTFVVYVGTEKGWDKGFIISMSCAGAALIFIALGKPFYRVRLPEESPLLRVLEVIVVTVKNLNVRVPEKSDELYEIRGRGSSKKNLIPHTNQFRVLDKAAIVPKGTDARKWKVCTVTQVEEAKILTRMMPILLSTIIMNTCLAQLQTVSVEQGNLMNPYLGHFAVPAASIPVIPLLVLNFFNYVFWAKWYKYRDDVTLDEELLLKHPAHRVDDTMSTSVVSTYTDIPLIEERKESS</sequence>
<proteinExistence type="predicted"/>
<name>A0ACB9P8C3_BAUVA</name>
<reference evidence="1 2" key="1">
    <citation type="journal article" date="2022" name="DNA Res.">
        <title>Chromosomal-level genome assembly of the orchid tree Bauhinia variegata (Leguminosae; Cercidoideae) supports the allotetraploid origin hypothesis of Bauhinia.</title>
        <authorList>
            <person name="Zhong Y."/>
            <person name="Chen Y."/>
            <person name="Zheng D."/>
            <person name="Pang J."/>
            <person name="Liu Y."/>
            <person name="Luo S."/>
            <person name="Meng S."/>
            <person name="Qian L."/>
            <person name="Wei D."/>
            <person name="Dai S."/>
            <person name="Zhou R."/>
        </authorList>
    </citation>
    <scope>NUCLEOTIDE SEQUENCE [LARGE SCALE GENOMIC DNA]</scope>
    <source>
        <strain evidence="1">BV-YZ2020</strain>
    </source>
</reference>
<gene>
    <name evidence="1" type="ORF">L6164_011881</name>
</gene>
<comment type="caution">
    <text evidence="1">The sequence shown here is derived from an EMBL/GenBank/DDBJ whole genome shotgun (WGS) entry which is preliminary data.</text>
</comment>
<protein>
    <submittedName>
        <fullName evidence="1">Uncharacterized protein</fullName>
    </submittedName>
</protein>
<keyword evidence="2" id="KW-1185">Reference proteome</keyword>
<dbReference type="Proteomes" id="UP000828941">
    <property type="component" value="Chromosome 5"/>
</dbReference>
<evidence type="ECO:0000313" key="2">
    <source>
        <dbReference type="Proteomes" id="UP000828941"/>
    </source>
</evidence>